<dbReference type="GO" id="GO:0016746">
    <property type="term" value="F:acyltransferase activity"/>
    <property type="evidence" value="ECO:0007669"/>
    <property type="project" value="UniProtKB-KW"/>
</dbReference>
<dbReference type="RefSeq" id="WP_048352022.1">
    <property type="nucleotide sequence ID" value="NZ_CP049044.1"/>
</dbReference>
<evidence type="ECO:0000313" key="5">
    <source>
        <dbReference type="Proteomes" id="UP000182058"/>
    </source>
</evidence>
<proteinExistence type="predicted"/>
<dbReference type="Proteomes" id="UP000182058">
    <property type="component" value="Chromosome I"/>
</dbReference>
<dbReference type="EMBL" id="LT629795">
    <property type="protein sequence ID" value="SDU57069.1"/>
    <property type="molecule type" value="Genomic_DNA"/>
</dbReference>
<dbReference type="PANTHER" id="PTHR23028">
    <property type="entry name" value="ACETYLTRANSFERASE"/>
    <property type="match status" value="1"/>
</dbReference>
<reference evidence="4 5" key="1">
    <citation type="submission" date="2016-10" db="EMBL/GenBank/DDBJ databases">
        <authorList>
            <person name="Varghese N."/>
            <person name="Submissions S."/>
        </authorList>
    </citation>
    <scope>NUCLEOTIDE SEQUENCE [LARGE SCALE GENOMIC DNA]</scope>
    <source>
        <strain evidence="4 5">BS3667</strain>
    </source>
</reference>
<feature type="transmembrane region" description="Helical" evidence="1">
    <location>
        <begin position="40"/>
        <end position="59"/>
    </location>
</feature>
<dbReference type="InterPro" id="IPR050879">
    <property type="entry name" value="Acyltransferase_3"/>
</dbReference>
<feature type="transmembrane region" description="Helical" evidence="1">
    <location>
        <begin position="80"/>
        <end position="99"/>
    </location>
</feature>
<protein>
    <submittedName>
        <fullName evidence="4">Peptidoglycan/LPS O-acetylase OafA/YrhL, contains acyltransferase and SGNH-hydrolase domains</fullName>
    </submittedName>
</protein>
<feature type="transmembrane region" description="Helical" evidence="1">
    <location>
        <begin position="352"/>
        <end position="371"/>
    </location>
</feature>
<evidence type="ECO:0000259" key="3">
    <source>
        <dbReference type="Pfam" id="PF19040"/>
    </source>
</evidence>
<evidence type="ECO:0000256" key="1">
    <source>
        <dbReference type="SAM" id="Phobius"/>
    </source>
</evidence>
<feature type="transmembrane region" description="Helical" evidence="1">
    <location>
        <begin position="15"/>
        <end position="34"/>
    </location>
</feature>
<dbReference type="Pfam" id="PF01757">
    <property type="entry name" value="Acyl_transf_3"/>
    <property type="match status" value="1"/>
</dbReference>
<keyword evidence="1" id="KW-1133">Transmembrane helix</keyword>
<feature type="domain" description="SGNH" evidence="3">
    <location>
        <begin position="409"/>
        <end position="647"/>
    </location>
</feature>
<name>A0ABY0VUX1_9PSED</name>
<dbReference type="PANTHER" id="PTHR23028:SF53">
    <property type="entry name" value="ACYL_TRANSF_3 DOMAIN-CONTAINING PROTEIN"/>
    <property type="match status" value="1"/>
</dbReference>
<accession>A0ABY0VUX1</accession>
<keyword evidence="1" id="KW-0812">Transmembrane</keyword>
<feature type="transmembrane region" description="Helical" evidence="1">
    <location>
        <begin position="149"/>
        <end position="165"/>
    </location>
</feature>
<dbReference type="InterPro" id="IPR043968">
    <property type="entry name" value="SGNH"/>
</dbReference>
<keyword evidence="5" id="KW-1185">Reference proteome</keyword>
<organism evidence="4 5">
    <name type="scientific">Pseudomonas psychrophila</name>
    <dbReference type="NCBI Taxonomy" id="122355"/>
    <lineage>
        <taxon>Bacteria</taxon>
        <taxon>Pseudomonadati</taxon>
        <taxon>Pseudomonadota</taxon>
        <taxon>Gammaproteobacteria</taxon>
        <taxon>Pseudomonadales</taxon>
        <taxon>Pseudomonadaceae</taxon>
        <taxon>Pseudomonas</taxon>
    </lineage>
</organism>
<keyword evidence="1" id="KW-0472">Membrane</keyword>
<feature type="transmembrane region" description="Helical" evidence="1">
    <location>
        <begin position="230"/>
        <end position="247"/>
    </location>
</feature>
<feature type="transmembrane region" description="Helical" evidence="1">
    <location>
        <begin position="197"/>
        <end position="218"/>
    </location>
</feature>
<feature type="transmembrane region" description="Helical" evidence="1">
    <location>
        <begin position="292"/>
        <end position="308"/>
    </location>
</feature>
<evidence type="ECO:0000313" key="4">
    <source>
        <dbReference type="EMBL" id="SDU57069.1"/>
    </source>
</evidence>
<feature type="transmembrane region" description="Helical" evidence="1">
    <location>
        <begin position="314"/>
        <end position="332"/>
    </location>
</feature>
<feature type="transmembrane region" description="Helical" evidence="1">
    <location>
        <begin position="253"/>
        <end position="272"/>
    </location>
</feature>
<evidence type="ECO:0000259" key="2">
    <source>
        <dbReference type="Pfam" id="PF01757"/>
    </source>
</evidence>
<feature type="domain" description="Acyltransferase 3" evidence="2">
    <location>
        <begin position="11"/>
        <end position="327"/>
    </location>
</feature>
<dbReference type="Pfam" id="PF19040">
    <property type="entry name" value="SGNH"/>
    <property type="match status" value="1"/>
</dbReference>
<keyword evidence="4" id="KW-0012">Acyltransferase</keyword>
<feature type="transmembrane region" description="Helical" evidence="1">
    <location>
        <begin position="172"/>
        <end position="191"/>
    </location>
</feature>
<keyword evidence="4" id="KW-0808">Transferase</keyword>
<gene>
    <name evidence="4" type="ORF">SAMN04490201_2743</name>
</gene>
<dbReference type="GeneID" id="96620350"/>
<sequence length="668" mass="73575">MSIESRKFRDDINGLRAWAVIAVIFYHFGVYGFAGGFVGVDIFFAISGFLMTGIVVEGLERSKTSPFSVIEFYMARARRILPALIVLCAVLLALGWKALPPLDYKMLGTHSVAGVSFLSNMQFWREAGYFDTQSHEKWLLHTWSLAVEWQFYIILPLVLVAVWKWRPNRQAITLVMLTGLMVSLASSIVVTQTAPSAAFYLLPTRAWEMLAGGLVYLLANRLVITASTRTAFEIVGFALIIGSIVGFDSSSSWPGWRALVPVIGTSLILLAARSNSIWTGPTAIQWLGTRSYSLYLWHWPIVVALTYLDQQNNPTYILTGLVLTLVLGNISYHLVETPARRYLTNMSMRKNAAVLLSCAIAVTVAGLGVRLNQGVNGRLPAEVEAISLESKNKNPRRDECLLMTGVVSPSCTFGGSELQAIVLGDSHANAVVSAVVSAAPSSNSAIMEWTYSGCPTIQGVHHPVQRQCGEFVEWAIQKLKTIPSNIPVVIVNRYAQYAIGANENIGEDNIPQVYFSKPYQTSEPDFIDEYSRNLKDTACEIAKNHTVYLVRPIPEMGVDVPTRAARAALAGTQKPIYVSLADYNHRQAFIWKAQDAARDQCGVKILNPLPYLCSDGRCVGTKDNQPLYRDDDHLSESGNKVLVPMFSEIFGNKDITAPVAITNASLTH</sequence>
<dbReference type="InterPro" id="IPR002656">
    <property type="entry name" value="Acyl_transf_3_dom"/>
</dbReference>